<sequence>MSKAKNNDLKHEMKSIKNELAATLIENMIKTKRTVTKSDEIEKLQNTSLDVLLLIDEFKNRFEKLGQIANEIAAKEGRTIVTYEDAEKALKQMRTEK</sequence>
<gene>
    <name evidence="2" type="ORF">O3H35_11175</name>
    <name evidence="1" type="ORF">O3H54_06075</name>
</gene>
<accession>A0A9E4ZZK9</accession>
<comment type="caution">
    <text evidence="1">The sequence shown here is derived from an EMBL/GenBank/DDBJ whole genome shotgun (WGS) entry which is preliminary data.</text>
</comment>
<organism evidence="1 3">
    <name type="scientific">Methanobacterium veterum</name>
    <dbReference type="NCBI Taxonomy" id="408577"/>
    <lineage>
        <taxon>Archaea</taxon>
        <taxon>Methanobacteriati</taxon>
        <taxon>Methanobacteriota</taxon>
        <taxon>Methanomada group</taxon>
        <taxon>Methanobacteria</taxon>
        <taxon>Methanobacteriales</taxon>
        <taxon>Methanobacteriaceae</taxon>
        <taxon>Methanobacterium</taxon>
    </lineage>
</organism>
<dbReference type="Proteomes" id="UP001074446">
    <property type="component" value="Unassembled WGS sequence"/>
</dbReference>
<dbReference type="Proteomes" id="UP001068021">
    <property type="component" value="Unassembled WGS sequence"/>
</dbReference>
<keyword evidence="3" id="KW-1185">Reference proteome</keyword>
<reference evidence="1" key="1">
    <citation type="submission" date="2022-12" db="EMBL/GenBank/DDBJ databases">
        <title>Reclassification of two methanogenic archaea species isolated from the Kolyma lowland permafrost.</title>
        <authorList>
            <person name="Trubitsyn V.E."/>
            <person name="Rivkina E.M."/>
            <person name="Shcherbakova V.A."/>
        </authorList>
    </citation>
    <scope>NUCLEOTIDE SEQUENCE</scope>
    <source>
        <strain evidence="1">M2</strain>
        <strain evidence="2">MK4</strain>
    </source>
</reference>
<evidence type="ECO:0000313" key="1">
    <source>
        <dbReference type="EMBL" id="MCZ3365445.1"/>
    </source>
</evidence>
<dbReference type="RefSeq" id="WP_048081605.1">
    <property type="nucleotide sequence ID" value="NZ_JAPVER010000020.1"/>
</dbReference>
<proteinExistence type="predicted"/>
<protein>
    <submittedName>
        <fullName evidence="1">Uncharacterized protein</fullName>
    </submittedName>
</protein>
<dbReference type="EMBL" id="JAPVES010000030">
    <property type="protein sequence ID" value="MCZ3373196.1"/>
    <property type="molecule type" value="Genomic_DNA"/>
</dbReference>
<name>A0A9E4ZZK9_9EURY</name>
<dbReference type="AlphaFoldDB" id="A0A9E4ZZK9"/>
<evidence type="ECO:0000313" key="2">
    <source>
        <dbReference type="EMBL" id="MCZ3373196.1"/>
    </source>
</evidence>
<dbReference type="EMBL" id="JAPVER010000020">
    <property type="protein sequence ID" value="MCZ3365445.1"/>
    <property type="molecule type" value="Genomic_DNA"/>
</dbReference>
<evidence type="ECO:0000313" key="3">
    <source>
        <dbReference type="Proteomes" id="UP001068021"/>
    </source>
</evidence>
<dbReference type="CDD" id="cd00076">
    <property type="entry name" value="HFD_SF"/>
    <property type="match status" value="1"/>
</dbReference>